<sequence>MLNSKQRTVNREQNNTKGSILVPVLVFMLILVAIATSLTSLVVKNIKSNRLLLNQTLSLQGSEAGIEKALWNLKNGINDPAITGSESDFWEYETTITSGVDEKIITSTGYSPNKTGYKARKTIRTVLKDSLYINSSLAFQYAAQIGDGGLTMKNSSTVKGAVYSNGDINANIDTLIEGDAYTSGVFTDAVWPALQNHNPPYEKSAGNPPNPSIPLPDLRLESFKALGQSPEISGGDYTVPTKTTVELGPGKINGNLTLGKEATLELKGVIYITGNLNVGNDCKIRLHPTMDAGTAIVVHGTVTIGNGTTVFRKGPDYIIIFSESTNIGSPAITLNTATETVTDENGGVYYAGQGLISVHNKAWPIAVYGYKVELNNSATLDYDNGLANAKFKSGKGATWAVVSWQEIN</sequence>
<gene>
    <name evidence="2" type="ORF">UU65_C0003G0243</name>
</gene>
<organism evidence="2 3">
    <name type="scientific">candidate division CPR2 bacterium GW2011_GWC1_41_48</name>
    <dbReference type="NCBI Taxonomy" id="1618344"/>
    <lineage>
        <taxon>Bacteria</taxon>
        <taxon>Bacteria division CPR2</taxon>
    </lineage>
</organism>
<dbReference type="AlphaFoldDB" id="A0A0G0Z843"/>
<feature type="transmembrane region" description="Helical" evidence="1">
    <location>
        <begin position="20"/>
        <end position="43"/>
    </location>
</feature>
<keyword evidence="1" id="KW-0812">Transmembrane</keyword>
<protein>
    <recommendedName>
        <fullName evidence="4">Type 4 fimbrial biogenesis protein PilX N-terminal domain-containing protein</fullName>
    </recommendedName>
</protein>
<name>A0A0G0Z843_UNCC2</name>
<dbReference type="Proteomes" id="UP000033869">
    <property type="component" value="Unassembled WGS sequence"/>
</dbReference>
<proteinExistence type="predicted"/>
<keyword evidence="1" id="KW-1133">Transmembrane helix</keyword>
<comment type="caution">
    <text evidence="2">The sequence shown here is derived from an EMBL/GenBank/DDBJ whole genome shotgun (WGS) entry which is preliminary data.</text>
</comment>
<accession>A0A0G0Z843</accession>
<reference evidence="2 3" key="1">
    <citation type="journal article" date="2015" name="Nature">
        <title>rRNA introns, odd ribosomes, and small enigmatic genomes across a large radiation of phyla.</title>
        <authorList>
            <person name="Brown C.T."/>
            <person name="Hug L.A."/>
            <person name="Thomas B.C."/>
            <person name="Sharon I."/>
            <person name="Castelle C.J."/>
            <person name="Singh A."/>
            <person name="Wilkins M.J."/>
            <person name="Williams K.H."/>
            <person name="Banfield J.F."/>
        </authorList>
    </citation>
    <scope>NUCLEOTIDE SEQUENCE [LARGE SCALE GENOMIC DNA]</scope>
</reference>
<evidence type="ECO:0000313" key="3">
    <source>
        <dbReference type="Proteomes" id="UP000033869"/>
    </source>
</evidence>
<evidence type="ECO:0008006" key="4">
    <source>
        <dbReference type="Google" id="ProtNLM"/>
    </source>
</evidence>
<evidence type="ECO:0000313" key="2">
    <source>
        <dbReference type="EMBL" id="KKS09188.1"/>
    </source>
</evidence>
<evidence type="ECO:0000256" key="1">
    <source>
        <dbReference type="SAM" id="Phobius"/>
    </source>
</evidence>
<keyword evidence="1" id="KW-0472">Membrane</keyword>
<dbReference type="EMBL" id="LCBL01000003">
    <property type="protein sequence ID" value="KKS09188.1"/>
    <property type="molecule type" value="Genomic_DNA"/>
</dbReference>